<protein>
    <submittedName>
        <fullName evidence="1">Uncharacterized protein</fullName>
    </submittedName>
</protein>
<evidence type="ECO:0000313" key="2">
    <source>
        <dbReference type="Proteomes" id="UP000478052"/>
    </source>
</evidence>
<evidence type="ECO:0000313" key="1">
    <source>
        <dbReference type="EMBL" id="KAF0763388.1"/>
    </source>
</evidence>
<dbReference type="EMBL" id="VUJU01001893">
    <property type="protein sequence ID" value="KAF0763388.1"/>
    <property type="molecule type" value="Genomic_DNA"/>
</dbReference>
<reference evidence="1 2" key="1">
    <citation type="submission" date="2019-08" db="EMBL/GenBank/DDBJ databases">
        <title>Whole genome of Aphis craccivora.</title>
        <authorList>
            <person name="Voronova N.V."/>
            <person name="Shulinski R.S."/>
            <person name="Bandarenka Y.V."/>
            <person name="Zhorov D.G."/>
            <person name="Warner D."/>
        </authorList>
    </citation>
    <scope>NUCLEOTIDE SEQUENCE [LARGE SCALE GENOMIC DNA]</scope>
    <source>
        <strain evidence="1">180601</strain>
        <tissue evidence="1">Whole Body</tissue>
    </source>
</reference>
<keyword evidence="2" id="KW-1185">Reference proteome</keyword>
<name>A0A6G0YZA6_APHCR</name>
<gene>
    <name evidence="1" type="ORF">FWK35_00014112</name>
</gene>
<feature type="non-terminal residue" evidence="1">
    <location>
        <position position="1"/>
    </location>
</feature>
<comment type="caution">
    <text evidence="1">The sequence shown here is derived from an EMBL/GenBank/DDBJ whole genome shotgun (WGS) entry which is preliminary data.</text>
</comment>
<proteinExistence type="predicted"/>
<organism evidence="1 2">
    <name type="scientific">Aphis craccivora</name>
    <name type="common">Cowpea aphid</name>
    <dbReference type="NCBI Taxonomy" id="307492"/>
    <lineage>
        <taxon>Eukaryota</taxon>
        <taxon>Metazoa</taxon>
        <taxon>Ecdysozoa</taxon>
        <taxon>Arthropoda</taxon>
        <taxon>Hexapoda</taxon>
        <taxon>Insecta</taxon>
        <taxon>Pterygota</taxon>
        <taxon>Neoptera</taxon>
        <taxon>Paraneoptera</taxon>
        <taxon>Hemiptera</taxon>
        <taxon>Sternorrhyncha</taxon>
        <taxon>Aphidomorpha</taxon>
        <taxon>Aphidoidea</taxon>
        <taxon>Aphididae</taxon>
        <taxon>Aphidini</taxon>
        <taxon>Aphis</taxon>
        <taxon>Aphis</taxon>
    </lineage>
</organism>
<accession>A0A6G0YZA6</accession>
<dbReference type="Proteomes" id="UP000478052">
    <property type="component" value="Unassembled WGS sequence"/>
</dbReference>
<dbReference type="AlphaFoldDB" id="A0A6G0YZA6"/>
<sequence length="91" mass="10767">SDAPVQNIYYYHHFAYGSFVFVNNPLIAGEDWSMITGKWRRLIDMKYKMWNAIYRERACAKKTCLTAVALGLRWGPTYDQRRFLFRPIPIG</sequence>